<feature type="compositionally biased region" description="Polar residues" evidence="1">
    <location>
        <begin position="100"/>
        <end position="111"/>
    </location>
</feature>
<accession>A0ABR9B8L3</accession>
<keyword evidence="3" id="KW-1185">Reference proteome</keyword>
<evidence type="ECO:0000313" key="3">
    <source>
        <dbReference type="Proteomes" id="UP000603602"/>
    </source>
</evidence>
<reference evidence="3" key="1">
    <citation type="submission" date="2023-07" db="EMBL/GenBank/DDBJ databases">
        <title>Thauera sp. CAU 1555 isolated from sand of Yaerae Beach.</title>
        <authorList>
            <person name="Kim W."/>
        </authorList>
    </citation>
    <scope>NUCLEOTIDE SEQUENCE [LARGE SCALE GENOMIC DNA]</scope>
    <source>
        <strain evidence="3">CAU 1555</strain>
    </source>
</reference>
<dbReference type="Proteomes" id="UP000603602">
    <property type="component" value="Unassembled WGS sequence"/>
</dbReference>
<protein>
    <submittedName>
        <fullName evidence="2">Uncharacterized protein</fullName>
    </submittedName>
</protein>
<feature type="region of interest" description="Disordered" evidence="1">
    <location>
        <begin position="100"/>
        <end position="121"/>
    </location>
</feature>
<name>A0ABR9B8L3_9RHOO</name>
<dbReference type="RefSeq" id="WP_187717458.1">
    <property type="nucleotide sequence ID" value="NZ_JACTAH010000001.1"/>
</dbReference>
<comment type="caution">
    <text evidence="2">The sequence shown here is derived from an EMBL/GenBank/DDBJ whole genome shotgun (WGS) entry which is preliminary data.</text>
</comment>
<evidence type="ECO:0000256" key="1">
    <source>
        <dbReference type="SAM" id="MobiDB-lite"/>
    </source>
</evidence>
<dbReference type="EMBL" id="JACYTO010000001">
    <property type="protein sequence ID" value="MBD8502696.1"/>
    <property type="molecule type" value="Genomic_DNA"/>
</dbReference>
<evidence type="ECO:0000313" key="2">
    <source>
        <dbReference type="EMBL" id="MBD8502696.1"/>
    </source>
</evidence>
<proteinExistence type="predicted"/>
<sequence>MTVAAFVATVFGTSSHAQQSYSDAQLHGNWNCKLSAEENGTRIQLEYIASYARDGKSNNFGTLKLKAANAPEMVYSTASSAKWKLKGRSIEETIEDTRISSISHPESSKTPNLPGLFPKSGTKSSEILELSASTMKLRSGTDGSVIACSKR</sequence>
<gene>
    <name evidence="2" type="ORF">IFO67_07335</name>
</gene>
<organism evidence="2 3">
    <name type="scientific">Thauera sedimentorum</name>
    <dbReference type="NCBI Taxonomy" id="2767595"/>
    <lineage>
        <taxon>Bacteria</taxon>
        <taxon>Pseudomonadati</taxon>
        <taxon>Pseudomonadota</taxon>
        <taxon>Betaproteobacteria</taxon>
        <taxon>Rhodocyclales</taxon>
        <taxon>Zoogloeaceae</taxon>
        <taxon>Thauera</taxon>
    </lineage>
</organism>